<name>A0A9P5Y487_9AGAR</name>
<comment type="caution">
    <text evidence="1">The sequence shown here is derived from an EMBL/GenBank/DDBJ whole genome shotgun (WGS) entry which is preliminary data.</text>
</comment>
<accession>A0A9P5Y487</accession>
<protein>
    <submittedName>
        <fullName evidence="1">Uncharacterized protein</fullName>
    </submittedName>
</protein>
<dbReference type="Proteomes" id="UP000807353">
    <property type="component" value="Unassembled WGS sequence"/>
</dbReference>
<evidence type="ECO:0000313" key="2">
    <source>
        <dbReference type="Proteomes" id="UP000807353"/>
    </source>
</evidence>
<evidence type="ECO:0000313" key="1">
    <source>
        <dbReference type="EMBL" id="KAF9462394.1"/>
    </source>
</evidence>
<gene>
    <name evidence="1" type="ORF">BDZ94DRAFT_1261252</name>
</gene>
<dbReference type="AlphaFoldDB" id="A0A9P5Y487"/>
<dbReference type="OrthoDB" id="3064730at2759"/>
<dbReference type="EMBL" id="MU150272">
    <property type="protein sequence ID" value="KAF9462394.1"/>
    <property type="molecule type" value="Genomic_DNA"/>
</dbReference>
<sequence>MVSSGPVQGLSNSVEEQLLHSEASPSCQIDDTTALQQQGVTQHIIPSIPSIPAYKSATQVFRPIRPVSPSTLMALTEPCLMAWCTEVSGPGSLPPPPVYRSYPTSVQVLNPQVRSNLGQQGRNRWGY</sequence>
<keyword evidence="2" id="KW-1185">Reference proteome</keyword>
<organism evidence="1 2">
    <name type="scientific">Collybia nuda</name>
    <dbReference type="NCBI Taxonomy" id="64659"/>
    <lineage>
        <taxon>Eukaryota</taxon>
        <taxon>Fungi</taxon>
        <taxon>Dikarya</taxon>
        <taxon>Basidiomycota</taxon>
        <taxon>Agaricomycotina</taxon>
        <taxon>Agaricomycetes</taxon>
        <taxon>Agaricomycetidae</taxon>
        <taxon>Agaricales</taxon>
        <taxon>Tricholomatineae</taxon>
        <taxon>Clitocybaceae</taxon>
        <taxon>Collybia</taxon>
    </lineage>
</organism>
<proteinExistence type="predicted"/>
<reference evidence="1" key="1">
    <citation type="submission" date="2020-11" db="EMBL/GenBank/DDBJ databases">
        <authorList>
            <consortium name="DOE Joint Genome Institute"/>
            <person name="Ahrendt S."/>
            <person name="Riley R."/>
            <person name="Andreopoulos W."/>
            <person name="Labutti K."/>
            <person name="Pangilinan J."/>
            <person name="Ruiz-Duenas F.J."/>
            <person name="Barrasa J.M."/>
            <person name="Sanchez-Garcia M."/>
            <person name="Camarero S."/>
            <person name="Miyauchi S."/>
            <person name="Serrano A."/>
            <person name="Linde D."/>
            <person name="Babiker R."/>
            <person name="Drula E."/>
            <person name="Ayuso-Fernandez I."/>
            <person name="Pacheco R."/>
            <person name="Padilla G."/>
            <person name="Ferreira P."/>
            <person name="Barriuso J."/>
            <person name="Kellner H."/>
            <person name="Castanera R."/>
            <person name="Alfaro M."/>
            <person name="Ramirez L."/>
            <person name="Pisabarro A.G."/>
            <person name="Kuo A."/>
            <person name="Tritt A."/>
            <person name="Lipzen A."/>
            <person name="He G."/>
            <person name="Yan M."/>
            <person name="Ng V."/>
            <person name="Cullen D."/>
            <person name="Martin F."/>
            <person name="Rosso M.-N."/>
            <person name="Henrissat B."/>
            <person name="Hibbett D."/>
            <person name="Martinez A.T."/>
            <person name="Grigoriev I.V."/>
        </authorList>
    </citation>
    <scope>NUCLEOTIDE SEQUENCE</scope>
    <source>
        <strain evidence="1">CBS 247.69</strain>
    </source>
</reference>